<evidence type="ECO:0000256" key="3">
    <source>
        <dbReference type="SAM" id="Coils"/>
    </source>
</evidence>
<dbReference type="InterPro" id="IPR010090">
    <property type="entry name" value="Phage_tape_meas"/>
</dbReference>
<keyword evidence="3" id="KW-0175">Coiled coil</keyword>
<organism evidence="5 6">
    <name type="scientific">Cellulophaga phage Nekkels_1</name>
    <dbReference type="NCBI Taxonomy" id="2745692"/>
    <lineage>
        <taxon>Viruses</taxon>
        <taxon>Duplodnaviria</taxon>
        <taxon>Heunggongvirae</taxon>
        <taxon>Uroviricota</taxon>
        <taxon>Caudoviricetes</taxon>
        <taxon>Assiduviridae</taxon>
        <taxon>Nekkelsvirus</taxon>
        <taxon>Nekkelsvirus Nekkels</taxon>
    </lineage>
</organism>
<evidence type="ECO:0000313" key="6">
    <source>
        <dbReference type="Proteomes" id="UP000693689"/>
    </source>
</evidence>
<sequence length="1177" mass="127751">MANNGIITGDQVLKGVREEIKAVDADFKELLKTFNTVAAALTKTTSASGIESTIKQVNGLSEKQIALSTKLARLKKEESNAIAAEQRANAAGARTTEISARAKAKTVAATTALIRAENALAAAKKKSLATGSSNLAQFQSLNNAYNQQSRLLNSLRDRYKSLAIQQLQGNTLTKAQVSEYKKLGSQIKILDSQLKKVDATAGQFQRNVGNYPKVLGSATRGLRSFLGAFGLTSGIYLFANALKSTFKIFKDFDQGQADLAGILGIEKSDTRLINLTNQAKLLGATTAFTATQVSELQLELAKLGFNDAEIIKATRGVENLAIATGVDAARAAKLAGAAIRGFNLDASEANRVASALAVSTTKSASSFETLETSLPKVSAIAKSFGFTIEDTTALLGGLQNAGFEASIAGTSLRQIFLQLADSNGKLAQRLGGGAESFDELIEQFKKVEEEGISLGEAFNLTNARSVAAFKVFLSGADDLKKLRDSITDVEGELDKLAETKLDSLTGDVTLLTSAWEGLVLSIEDGEGEISKFFRTATQGLTTFLTGLREINETGVEQGVQAARSVVESFKNSTEITQGEVKNFLVKTIKEADSNIEVLIDRYEELKNQGTIGELFTRNYFEKLEEARKALEKEQSARSELGRILLEEANQKEDLAARTAKLAVLAGAEKGNEINLENQLIEFRKLTIDQLKVINSEYADFLKKLTETGANKDAENSLNTLRLQLKALQEEFNNADYNSDDFKRLKDEISGLEALIARLEGRGGGKIQKKIIEGSVEAYNDLISKLKELRDGTATTTEEWKKFDDQIAQTERSIRLLTEGADALTKVEGFEPSYSAQDFTQGLGYKDPAEVQRGITNKIAEEKEKERAILKSINDGILTDYEGFTNEETNILTEALQAQRDLRINQEQAVGDLIVGSLDTIFQARIDNIDKEIDANQYKLDTILNSETASDEQKTIAQAKFDKEEAKLLKEKEKREKQAFLVSQGIALAEIAINLARTISAITLMAALLPANALTLGASGAAYIATNVPIAVGTAALQAGLVIAQTIPAFKYGKGVNNDYEGLSLLNDGGKDEVRVNEHGQAEVLKGRNIIAPVAKNDMIIPSVSTFNRQMKDPSSDLYQRVSSKLNADTTQRQNMVVVNTKTDTKGIESAIASAFAKQKRPVYNNKVIIKQPRRTSY</sequence>
<keyword evidence="6" id="KW-1185">Reference proteome</keyword>
<gene>
    <name evidence="5" type="ORF">Nekkels1_48</name>
</gene>
<dbReference type="EMBL" id="MT732443">
    <property type="protein sequence ID" value="QQO97050.1"/>
    <property type="molecule type" value="Genomic_DNA"/>
</dbReference>
<feature type="coiled-coil region" evidence="3">
    <location>
        <begin position="710"/>
        <end position="761"/>
    </location>
</feature>
<keyword evidence="2" id="KW-1188">Viral release from host cell</keyword>
<evidence type="ECO:0000259" key="4">
    <source>
        <dbReference type="Pfam" id="PF10145"/>
    </source>
</evidence>
<proteinExistence type="predicted"/>
<feature type="domain" description="Phage tail tape measure protein" evidence="4">
    <location>
        <begin position="277"/>
        <end position="459"/>
    </location>
</feature>
<dbReference type="Proteomes" id="UP000693689">
    <property type="component" value="Segment"/>
</dbReference>
<evidence type="ECO:0000313" key="5">
    <source>
        <dbReference type="EMBL" id="QQO97050.1"/>
    </source>
</evidence>
<evidence type="ECO:0000256" key="1">
    <source>
        <dbReference type="ARBA" id="ARBA00022465"/>
    </source>
</evidence>
<dbReference type="PANTHER" id="PTHR37813">
    <property type="entry name" value="FELS-2 PROPHAGE PROTEIN"/>
    <property type="match status" value="1"/>
</dbReference>
<reference evidence="5 6" key="1">
    <citation type="submission" date="2020-07" db="EMBL/GenBank/DDBJ databases">
        <title>Highly diverse flavobacterial phages as mortality factor during North Sea spring blooms.</title>
        <authorList>
            <person name="Bartlau N."/>
            <person name="Wichels A."/>
            <person name="Krohne G."/>
            <person name="Adriaenssens E.M."/>
            <person name="Heins A."/>
            <person name="Fuchs B.M."/>
            <person name="Amann R."/>
            <person name="Moraru C."/>
        </authorList>
    </citation>
    <scope>NUCLEOTIDE SEQUENCE [LARGE SCALE GENOMIC DNA]</scope>
</reference>
<feature type="coiled-coil region" evidence="3">
    <location>
        <begin position="588"/>
        <end position="643"/>
    </location>
</feature>
<keyword evidence="1" id="KW-1245">Viral tail assembly</keyword>
<accession>A0A8E4XZM4</accession>
<protein>
    <submittedName>
        <fullName evidence="5">Tail tape measure protein</fullName>
    </submittedName>
</protein>
<name>A0A8E4XZM4_9CAUD</name>
<dbReference type="Pfam" id="PF10145">
    <property type="entry name" value="PhageMin_Tail"/>
    <property type="match status" value="1"/>
</dbReference>
<dbReference type="GO" id="GO:0098003">
    <property type="term" value="P:viral tail assembly"/>
    <property type="evidence" value="ECO:0007669"/>
    <property type="project" value="UniProtKB-KW"/>
</dbReference>
<evidence type="ECO:0000256" key="2">
    <source>
        <dbReference type="ARBA" id="ARBA00022612"/>
    </source>
</evidence>
<dbReference type="NCBIfam" id="TIGR01760">
    <property type="entry name" value="tape_meas_TP901"/>
    <property type="match status" value="1"/>
</dbReference>
<dbReference type="PANTHER" id="PTHR37813:SF1">
    <property type="entry name" value="FELS-2 PROPHAGE PROTEIN"/>
    <property type="match status" value="1"/>
</dbReference>